<proteinExistence type="predicted"/>
<gene>
    <name evidence="1" type="ORF">PMAYCL1PPCAC_25689</name>
</gene>
<dbReference type="AlphaFoldDB" id="A0AAN5D4J1"/>
<accession>A0AAN5D4J1</accession>
<name>A0AAN5D4J1_9BILA</name>
<comment type="caution">
    <text evidence="1">The sequence shown here is derived from an EMBL/GenBank/DDBJ whole genome shotgun (WGS) entry which is preliminary data.</text>
</comment>
<organism evidence="1 2">
    <name type="scientific">Pristionchus mayeri</name>
    <dbReference type="NCBI Taxonomy" id="1317129"/>
    <lineage>
        <taxon>Eukaryota</taxon>
        <taxon>Metazoa</taxon>
        <taxon>Ecdysozoa</taxon>
        <taxon>Nematoda</taxon>
        <taxon>Chromadorea</taxon>
        <taxon>Rhabditida</taxon>
        <taxon>Rhabditina</taxon>
        <taxon>Diplogasteromorpha</taxon>
        <taxon>Diplogasteroidea</taxon>
        <taxon>Neodiplogasteridae</taxon>
        <taxon>Pristionchus</taxon>
    </lineage>
</organism>
<protein>
    <submittedName>
        <fullName evidence="1">Uncharacterized protein</fullName>
    </submittedName>
</protein>
<dbReference type="Proteomes" id="UP001328107">
    <property type="component" value="Unassembled WGS sequence"/>
</dbReference>
<feature type="non-terminal residue" evidence="1">
    <location>
        <position position="98"/>
    </location>
</feature>
<evidence type="ECO:0000313" key="2">
    <source>
        <dbReference type="Proteomes" id="UP001328107"/>
    </source>
</evidence>
<keyword evidence="2" id="KW-1185">Reference proteome</keyword>
<reference evidence="2" key="1">
    <citation type="submission" date="2022-10" db="EMBL/GenBank/DDBJ databases">
        <title>Genome assembly of Pristionchus species.</title>
        <authorList>
            <person name="Yoshida K."/>
            <person name="Sommer R.J."/>
        </authorList>
    </citation>
    <scope>NUCLEOTIDE SEQUENCE [LARGE SCALE GENOMIC DNA]</scope>
    <source>
        <strain evidence="2">RS5460</strain>
    </source>
</reference>
<sequence>IPSQQLIALDVYSELYKSLALIFDIHIYQRNARKGMDTVQPTITATKPVLKPVELEVKPIELSGESSALNSSLFVNETPITEEPMDDETHNFVHEKDL</sequence>
<dbReference type="EMBL" id="BTRK01000005">
    <property type="protein sequence ID" value="GMR55494.1"/>
    <property type="molecule type" value="Genomic_DNA"/>
</dbReference>
<evidence type="ECO:0000313" key="1">
    <source>
        <dbReference type="EMBL" id="GMR55494.1"/>
    </source>
</evidence>
<feature type="non-terminal residue" evidence="1">
    <location>
        <position position="1"/>
    </location>
</feature>